<dbReference type="Proteomes" id="UP001305647">
    <property type="component" value="Unassembled WGS sequence"/>
</dbReference>
<feature type="region of interest" description="Disordered" evidence="1">
    <location>
        <begin position="1"/>
        <end position="22"/>
    </location>
</feature>
<evidence type="ECO:0000313" key="2">
    <source>
        <dbReference type="EMBL" id="KAK4099071.1"/>
    </source>
</evidence>
<sequence>MSTDLRRTIARAEVERQRRPRSKWAPGSWAKAAAYNATKPEVRSPVIVGGDSMIRRPEELRDRCNLPSVPPLSETTETALFPYPEDHESNQGKKETLYIADVSLTQWLDLADRTEGEMVVVWFHGQRRYAWLARSQKAGGGDAKA</sequence>
<evidence type="ECO:0000313" key="3">
    <source>
        <dbReference type="Proteomes" id="UP001305647"/>
    </source>
</evidence>
<gene>
    <name evidence="2" type="ORF">N658DRAFT_204682</name>
</gene>
<dbReference type="AlphaFoldDB" id="A0AAN6SZT9"/>
<reference evidence="2" key="1">
    <citation type="journal article" date="2023" name="Mol. Phylogenet. Evol.">
        <title>Genome-scale phylogeny and comparative genomics of the fungal order Sordariales.</title>
        <authorList>
            <person name="Hensen N."/>
            <person name="Bonometti L."/>
            <person name="Westerberg I."/>
            <person name="Brannstrom I.O."/>
            <person name="Guillou S."/>
            <person name="Cros-Aarteil S."/>
            <person name="Calhoun S."/>
            <person name="Haridas S."/>
            <person name="Kuo A."/>
            <person name="Mondo S."/>
            <person name="Pangilinan J."/>
            <person name="Riley R."/>
            <person name="LaButti K."/>
            <person name="Andreopoulos B."/>
            <person name="Lipzen A."/>
            <person name="Chen C."/>
            <person name="Yan M."/>
            <person name="Daum C."/>
            <person name="Ng V."/>
            <person name="Clum A."/>
            <person name="Steindorff A."/>
            <person name="Ohm R.A."/>
            <person name="Martin F."/>
            <person name="Silar P."/>
            <person name="Natvig D.O."/>
            <person name="Lalanne C."/>
            <person name="Gautier V."/>
            <person name="Ament-Velasquez S.L."/>
            <person name="Kruys A."/>
            <person name="Hutchinson M.I."/>
            <person name="Powell A.J."/>
            <person name="Barry K."/>
            <person name="Miller A.N."/>
            <person name="Grigoriev I.V."/>
            <person name="Debuchy R."/>
            <person name="Gladieux P."/>
            <person name="Hiltunen Thoren M."/>
            <person name="Johannesson H."/>
        </authorList>
    </citation>
    <scope>NUCLEOTIDE SEQUENCE</scope>
    <source>
        <strain evidence="2">CBS 757.83</strain>
    </source>
</reference>
<dbReference type="EMBL" id="MU863653">
    <property type="protein sequence ID" value="KAK4099071.1"/>
    <property type="molecule type" value="Genomic_DNA"/>
</dbReference>
<evidence type="ECO:0000256" key="1">
    <source>
        <dbReference type="SAM" id="MobiDB-lite"/>
    </source>
</evidence>
<feature type="region of interest" description="Disordered" evidence="1">
    <location>
        <begin position="63"/>
        <end position="92"/>
    </location>
</feature>
<protein>
    <submittedName>
        <fullName evidence="2">Uncharacterized protein</fullName>
    </submittedName>
</protein>
<reference evidence="2" key="2">
    <citation type="submission" date="2023-05" db="EMBL/GenBank/DDBJ databases">
        <authorList>
            <consortium name="Lawrence Berkeley National Laboratory"/>
            <person name="Steindorff A."/>
            <person name="Hensen N."/>
            <person name="Bonometti L."/>
            <person name="Westerberg I."/>
            <person name="Brannstrom I.O."/>
            <person name="Guillou S."/>
            <person name="Cros-Aarteil S."/>
            <person name="Calhoun S."/>
            <person name="Haridas S."/>
            <person name="Kuo A."/>
            <person name="Mondo S."/>
            <person name="Pangilinan J."/>
            <person name="Riley R."/>
            <person name="Labutti K."/>
            <person name="Andreopoulos B."/>
            <person name="Lipzen A."/>
            <person name="Chen C."/>
            <person name="Yanf M."/>
            <person name="Daum C."/>
            <person name="Ng V."/>
            <person name="Clum A."/>
            <person name="Ohm R."/>
            <person name="Martin F."/>
            <person name="Silar P."/>
            <person name="Natvig D."/>
            <person name="Lalanne C."/>
            <person name="Gautier V."/>
            <person name="Ament-Velasquez S.L."/>
            <person name="Kruys A."/>
            <person name="Hutchinson M.I."/>
            <person name="Powell A.J."/>
            <person name="Barry K."/>
            <person name="Miller A.N."/>
            <person name="Grigoriev I.V."/>
            <person name="Debuchy R."/>
            <person name="Gladieux P."/>
            <person name="Thoren M.H."/>
            <person name="Johannesson H."/>
        </authorList>
    </citation>
    <scope>NUCLEOTIDE SEQUENCE</scope>
    <source>
        <strain evidence="2">CBS 757.83</strain>
    </source>
</reference>
<keyword evidence="3" id="KW-1185">Reference proteome</keyword>
<proteinExistence type="predicted"/>
<accession>A0AAN6SZT9</accession>
<feature type="compositionally biased region" description="Basic and acidic residues" evidence="1">
    <location>
        <begin position="1"/>
        <end position="17"/>
    </location>
</feature>
<name>A0AAN6SZT9_9PEZI</name>
<comment type="caution">
    <text evidence="2">The sequence shown here is derived from an EMBL/GenBank/DDBJ whole genome shotgun (WGS) entry which is preliminary data.</text>
</comment>
<organism evidence="2 3">
    <name type="scientific">Parathielavia hyrcaniae</name>
    <dbReference type="NCBI Taxonomy" id="113614"/>
    <lineage>
        <taxon>Eukaryota</taxon>
        <taxon>Fungi</taxon>
        <taxon>Dikarya</taxon>
        <taxon>Ascomycota</taxon>
        <taxon>Pezizomycotina</taxon>
        <taxon>Sordariomycetes</taxon>
        <taxon>Sordariomycetidae</taxon>
        <taxon>Sordariales</taxon>
        <taxon>Chaetomiaceae</taxon>
        <taxon>Parathielavia</taxon>
    </lineage>
</organism>